<keyword evidence="2" id="KW-1185">Reference proteome</keyword>
<proteinExistence type="predicted"/>
<evidence type="ECO:0000313" key="1">
    <source>
        <dbReference type="EMBL" id="KAJ7388466.1"/>
    </source>
</evidence>
<comment type="caution">
    <text evidence="1">The sequence shown here is derived from an EMBL/GenBank/DDBJ whole genome shotgun (WGS) entry which is preliminary data.</text>
</comment>
<accession>A0A9X0D6N5</accession>
<dbReference type="Proteomes" id="UP001163046">
    <property type="component" value="Unassembled WGS sequence"/>
</dbReference>
<reference evidence="1" key="1">
    <citation type="submission" date="2023-01" db="EMBL/GenBank/DDBJ databases">
        <title>Genome assembly of the deep-sea coral Lophelia pertusa.</title>
        <authorList>
            <person name="Herrera S."/>
            <person name="Cordes E."/>
        </authorList>
    </citation>
    <scope>NUCLEOTIDE SEQUENCE</scope>
    <source>
        <strain evidence="1">USNM1676648</strain>
        <tissue evidence="1">Polyp</tissue>
    </source>
</reference>
<gene>
    <name evidence="1" type="ORF">OS493_037458</name>
</gene>
<dbReference type="EMBL" id="MU825467">
    <property type="protein sequence ID" value="KAJ7388466.1"/>
    <property type="molecule type" value="Genomic_DNA"/>
</dbReference>
<dbReference type="AlphaFoldDB" id="A0A9X0D6N5"/>
<organism evidence="1 2">
    <name type="scientific">Desmophyllum pertusum</name>
    <dbReference type="NCBI Taxonomy" id="174260"/>
    <lineage>
        <taxon>Eukaryota</taxon>
        <taxon>Metazoa</taxon>
        <taxon>Cnidaria</taxon>
        <taxon>Anthozoa</taxon>
        <taxon>Hexacorallia</taxon>
        <taxon>Scleractinia</taxon>
        <taxon>Caryophylliina</taxon>
        <taxon>Caryophylliidae</taxon>
        <taxon>Desmophyllum</taxon>
    </lineage>
</organism>
<sequence length="82" mass="9641">MLVLDCGSPVRLSQNLVYEEEVQRWLQLHRNPKVYKEDFLLHRNPKPERPGVLRRKYRNNEVSIPSAEGVLNFIALKVLQDS</sequence>
<evidence type="ECO:0000313" key="2">
    <source>
        <dbReference type="Proteomes" id="UP001163046"/>
    </source>
</evidence>
<protein>
    <submittedName>
        <fullName evidence="1">Uncharacterized protein</fullName>
    </submittedName>
</protein>
<name>A0A9X0D6N5_9CNID</name>